<evidence type="ECO:0000313" key="2">
    <source>
        <dbReference type="EMBL" id="MDW5593256.1"/>
    </source>
</evidence>
<dbReference type="SUPFAM" id="SSF82708">
    <property type="entry name" value="R3H domain"/>
    <property type="match status" value="1"/>
</dbReference>
<dbReference type="InterPro" id="IPR034079">
    <property type="entry name" value="R3H_KhpB"/>
</dbReference>
<dbReference type="PANTHER" id="PTHR35800:SF1">
    <property type="entry name" value="RNA-BINDING PROTEIN KHPB"/>
    <property type="match status" value="1"/>
</dbReference>
<dbReference type="CDD" id="cd02414">
    <property type="entry name" value="KH-II_Jag"/>
    <property type="match status" value="1"/>
</dbReference>
<dbReference type="PROSITE" id="PS51061">
    <property type="entry name" value="R3H"/>
    <property type="match status" value="1"/>
</dbReference>
<protein>
    <submittedName>
        <fullName evidence="2">KH domain-containing protein</fullName>
    </submittedName>
</protein>
<reference evidence="3" key="1">
    <citation type="submission" date="2023-07" db="EMBL/GenBank/DDBJ databases">
        <title>Conexibacter stalactiti sp. nov., isolated from stalactites in a lava cave and emended description of the genus Conexibacter.</title>
        <authorList>
            <person name="Lee S.D."/>
        </authorList>
    </citation>
    <scope>NUCLEOTIDE SEQUENCE [LARGE SCALE GENOMIC DNA]</scope>
    <source>
        <strain evidence="3">KCTC 39840</strain>
    </source>
</reference>
<dbReference type="Proteomes" id="UP001284601">
    <property type="component" value="Unassembled WGS sequence"/>
</dbReference>
<dbReference type="Pfam" id="PF01424">
    <property type="entry name" value="R3H"/>
    <property type="match status" value="1"/>
</dbReference>
<dbReference type="SMART" id="SM00393">
    <property type="entry name" value="R3H"/>
    <property type="match status" value="1"/>
</dbReference>
<dbReference type="InterPro" id="IPR036867">
    <property type="entry name" value="R3H_dom_sf"/>
</dbReference>
<evidence type="ECO:0000259" key="1">
    <source>
        <dbReference type="PROSITE" id="PS51061"/>
    </source>
</evidence>
<dbReference type="Pfam" id="PF13083">
    <property type="entry name" value="KH_KhpA-B"/>
    <property type="match status" value="1"/>
</dbReference>
<gene>
    <name evidence="2" type="ORF">R7226_02830</name>
</gene>
<feature type="domain" description="R3H" evidence="1">
    <location>
        <begin position="88"/>
        <end position="154"/>
    </location>
</feature>
<dbReference type="InterPro" id="IPR015946">
    <property type="entry name" value="KH_dom-like_a/b"/>
</dbReference>
<dbReference type="Gene3D" id="3.30.1370.50">
    <property type="entry name" value="R3H-like domain"/>
    <property type="match status" value="1"/>
</dbReference>
<dbReference type="EMBL" id="JAWSTH010000004">
    <property type="protein sequence ID" value="MDW5593256.1"/>
    <property type="molecule type" value="Genomic_DNA"/>
</dbReference>
<keyword evidence="3" id="KW-1185">Reference proteome</keyword>
<sequence length="155" mass="17034">MTPARSEAAERVEELLARILTAVGIDAEVEVTETDEAVTAVLDGEDLGLLIGRHGQTIDAIQHLAYRAAFRGADGRKRVTVDAAGYRERRASLLQHDADEAVEEALRIAAPVALDAMNAVERRVVHEYLRDRDGIETYSEGVEPDRHLVVAPIKR</sequence>
<accession>A0ABU4HIV9</accession>
<dbReference type="Gene3D" id="3.30.300.20">
    <property type="match status" value="1"/>
</dbReference>
<evidence type="ECO:0000313" key="3">
    <source>
        <dbReference type="Proteomes" id="UP001284601"/>
    </source>
</evidence>
<dbReference type="RefSeq" id="WP_318595517.1">
    <property type="nucleotide sequence ID" value="NZ_JAWSTH010000004.1"/>
</dbReference>
<name>A0ABU4HIV9_9ACTN</name>
<dbReference type="PANTHER" id="PTHR35800">
    <property type="entry name" value="PROTEIN JAG"/>
    <property type="match status" value="1"/>
</dbReference>
<organism evidence="2 3">
    <name type="scientific">Conexibacter stalactiti</name>
    <dbReference type="NCBI Taxonomy" id="1940611"/>
    <lineage>
        <taxon>Bacteria</taxon>
        <taxon>Bacillati</taxon>
        <taxon>Actinomycetota</taxon>
        <taxon>Thermoleophilia</taxon>
        <taxon>Solirubrobacterales</taxon>
        <taxon>Conexibacteraceae</taxon>
        <taxon>Conexibacter</taxon>
    </lineage>
</organism>
<dbReference type="InterPro" id="IPR038008">
    <property type="entry name" value="Jag_KH"/>
</dbReference>
<dbReference type="InterPro" id="IPR039247">
    <property type="entry name" value="KhpB"/>
</dbReference>
<comment type="caution">
    <text evidence="2">The sequence shown here is derived from an EMBL/GenBank/DDBJ whole genome shotgun (WGS) entry which is preliminary data.</text>
</comment>
<proteinExistence type="predicted"/>
<dbReference type="InterPro" id="IPR001374">
    <property type="entry name" value="R3H_dom"/>
</dbReference>
<dbReference type="CDD" id="cd02644">
    <property type="entry name" value="R3H_jag"/>
    <property type="match status" value="1"/>
</dbReference>